<sequence>MGTIPIALFAALVAVFAYAVGCEEANGARNGSTTVVVFKADFKASAECLGRCFVGIGGADADRSALLESNALFLDTRGAHDLFVECDAIDEERVCVPSSSEVAMDLSNSHGFVWREAAAGHEVLEVEEPVVSITLEDRQGSRVAWGADLAAAILTATLVAAARSV</sequence>
<accession>A0AAX4P1C4</accession>
<name>A0AAX4P1C4_9CHLO</name>
<protein>
    <submittedName>
        <fullName evidence="2">Uncharacterized protein</fullName>
    </submittedName>
</protein>
<keyword evidence="3" id="KW-1185">Reference proteome</keyword>
<proteinExistence type="predicted"/>
<keyword evidence="1" id="KW-0732">Signal</keyword>
<reference evidence="2 3" key="1">
    <citation type="submission" date="2024-03" db="EMBL/GenBank/DDBJ databases">
        <title>Complete genome sequence of the green alga Chloropicon roscoffensis RCC1871.</title>
        <authorList>
            <person name="Lemieux C."/>
            <person name="Pombert J.-F."/>
            <person name="Otis C."/>
            <person name="Turmel M."/>
        </authorList>
    </citation>
    <scope>NUCLEOTIDE SEQUENCE [LARGE SCALE GENOMIC DNA]</scope>
    <source>
        <strain evidence="2 3">RCC1871</strain>
    </source>
</reference>
<dbReference type="EMBL" id="CP151502">
    <property type="protein sequence ID" value="WZN60087.1"/>
    <property type="molecule type" value="Genomic_DNA"/>
</dbReference>
<evidence type="ECO:0000256" key="1">
    <source>
        <dbReference type="SAM" id="SignalP"/>
    </source>
</evidence>
<feature type="chain" id="PRO_5043791722" evidence="1">
    <location>
        <begin position="22"/>
        <end position="165"/>
    </location>
</feature>
<gene>
    <name evidence="2" type="ORF">HKI87_02g16150</name>
</gene>
<organism evidence="2 3">
    <name type="scientific">Chloropicon roscoffensis</name>
    <dbReference type="NCBI Taxonomy" id="1461544"/>
    <lineage>
        <taxon>Eukaryota</taxon>
        <taxon>Viridiplantae</taxon>
        <taxon>Chlorophyta</taxon>
        <taxon>Chloropicophyceae</taxon>
        <taxon>Chloropicales</taxon>
        <taxon>Chloropicaceae</taxon>
        <taxon>Chloropicon</taxon>
    </lineage>
</organism>
<dbReference type="Proteomes" id="UP001472866">
    <property type="component" value="Chromosome 02"/>
</dbReference>
<dbReference type="AlphaFoldDB" id="A0AAX4P1C4"/>
<feature type="signal peptide" evidence="1">
    <location>
        <begin position="1"/>
        <end position="21"/>
    </location>
</feature>
<evidence type="ECO:0000313" key="3">
    <source>
        <dbReference type="Proteomes" id="UP001472866"/>
    </source>
</evidence>
<evidence type="ECO:0000313" key="2">
    <source>
        <dbReference type="EMBL" id="WZN60087.1"/>
    </source>
</evidence>